<evidence type="ECO:0000256" key="2">
    <source>
        <dbReference type="ARBA" id="ARBA00022803"/>
    </source>
</evidence>
<name>X5MAZ5_9HYPH</name>
<dbReference type="KEGG" id="pect:BN1012_Phect2971"/>
<organism evidence="4 5">
    <name type="scientific">Candidatus Phaeomarinibacter ectocarpi</name>
    <dbReference type="NCBI Taxonomy" id="1458461"/>
    <lineage>
        <taxon>Bacteria</taxon>
        <taxon>Pseudomonadati</taxon>
        <taxon>Pseudomonadota</taxon>
        <taxon>Alphaproteobacteria</taxon>
        <taxon>Hyphomicrobiales</taxon>
        <taxon>Parvibaculaceae</taxon>
        <taxon>Candidatus Phaeomarinibacter</taxon>
    </lineage>
</organism>
<proteinExistence type="predicted"/>
<dbReference type="PROSITE" id="PS50005">
    <property type="entry name" value="TPR"/>
    <property type="match status" value="3"/>
</dbReference>
<dbReference type="OrthoDB" id="7959456at2"/>
<feature type="repeat" description="TPR" evidence="3">
    <location>
        <begin position="76"/>
        <end position="109"/>
    </location>
</feature>
<dbReference type="PANTHER" id="PTHR44858">
    <property type="entry name" value="TETRATRICOPEPTIDE REPEAT PROTEIN 6"/>
    <property type="match status" value="1"/>
</dbReference>
<feature type="repeat" description="TPR" evidence="3">
    <location>
        <begin position="110"/>
        <end position="143"/>
    </location>
</feature>
<feature type="repeat" description="TPR" evidence="3">
    <location>
        <begin position="144"/>
        <end position="177"/>
    </location>
</feature>
<dbReference type="InterPro" id="IPR019734">
    <property type="entry name" value="TPR_rpt"/>
</dbReference>
<reference evidence="4 5" key="1">
    <citation type="journal article" date="2014" name="Front. Genet.">
        <title>Genome and metabolic network of "Candidatus Phaeomarinobacter ectocarpi" Ec32, a new candidate genus of Alphaproteobacteria frequently associated with brown algae.</title>
        <authorList>
            <person name="Dittami S.M."/>
            <person name="Barbeyron T."/>
            <person name="Boyen C."/>
            <person name="Cambefort J."/>
            <person name="Collet G."/>
            <person name="Delage L."/>
            <person name="Gobet A."/>
            <person name="Groisillier A."/>
            <person name="Leblanc C."/>
            <person name="Michel G."/>
            <person name="Scornet D."/>
            <person name="Siegel A."/>
            <person name="Tapia J.E."/>
            <person name="Tonon T."/>
        </authorList>
    </citation>
    <scope>NUCLEOTIDE SEQUENCE [LARGE SCALE GENOMIC DNA]</scope>
    <source>
        <strain evidence="4 5">Ec32</strain>
    </source>
</reference>
<dbReference type="AlphaFoldDB" id="X5MAZ5"/>
<accession>X5MAZ5</accession>
<dbReference type="Gene3D" id="1.25.40.10">
    <property type="entry name" value="Tetratricopeptide repeat domain"/>
    <property type="match status" value="1"/>
</dbReference>
<dbReference type="SUPFAM" id="SSF48452">
    <property type="entry name" value="TPR-like"/>
    <property type="match status" value="1"/>
</dbReference>
<dbReference type="HOGENOM" id="CLU_939051_0_0_5"/>
<gene>
    <name evidence="4" type="ORF">BN1012_Phect2971</name>
</gene>
<protein>
    <submittedName>
        <fullName evidence="4">Uncharacterized protein</fullName>
    </submittedName>
</protein>
<evidence type="ECO:0000256" key="3">
    <source>
        <dbReference type="PROSITE-ProRule" id="PRU00339"/>
    </source>
</evidence>
<dbReference type="InterPro" id="IPR050498">
    <property type="entry name" value="Ycf3"/>
</dbReference>
<dbReference type="PANTHER" id="PTHR44858:SF1">
    <property type="entry name" value="UDP-N-ACETYLGLUCOSAMINE--PEPTIDE N-ACETYLGLUCOSAMINYLTRANSFERASE SPINDLY-RELATED"/>
    <property type="match status" value="1"/>
</dbReference>
<keyword evidence="2 3" id="KW-0802">TPR repeat</keyword>
<dbReference type="EMBL" id="HG966617">
    <property type="protein sequence ID" value="CDO61183.1"/>
    <property type="molecule type" value="Genomic_DNA"/>
</dbReference>
<dbReference type="SMART" id="SM00028">
    <property type="entry name" value="TPR"/>
    <property type="match status" value="5"/>
</dbReference>
<keyword evidence="5" id="KW-1185">Reference proteome</keyword>
<keyword evidence="1" id="KW-0677">Repeat</keyword>
<dbReference type="Pfam" id="PF13181">
    <property type="entry name" value="TPR_8"/>
    <property type="match status" value="2"/>
</dbReference>
<sequence>MRNLLTWIGTIGFLGAVGYFAPTFAPTFLESTLFEQGNSARDQAFEDCRSGDTARQIEGCGWLIENRDGLSNEDLSMAFHNRGQGHSETDNHEQAFADYDEAIRLEPDDYITYYVRGFLHQYREDYEAAVADYTLALELETEDPDVYRDRALSLYYVGKYEESLPDLYAALKIDPDHAETLNSLAWTLLSLGRAEQALPISAKSLEEDGEKSANSLDTYAHIMAELGRKQEALEYFVKAARMGDTYYVRQIQHALSAKGFLSSPPDGVMTGRTREALKACIAQNCQLQLTEPDTGS</sequence>
<evidence type="ECO:0000313" key="4">
    <source>
        <dbReference type="EMBL" id="CDO61183.1"/>
    </source>
</evidence>
<dbReference type="Proteomes" id="UP000032160">
    <property type="component" value="Chromosome I"/>
</dbReference>
<dbReference type="InterPro" id="IPR011990">
    <property type="entry name" value="TPR-like_helical_dom_sf"/>
</dbReference>
<evidence type="ECO:0000256" key="1">
    <source>
        <dbReference type="ARBA" id="ARBA00022737"/>
    </source>
</evidence>
<dbReference type="Pfam" id="PF13429">
    <property type="entry name" value="TPR_15"/>
    <property type="match status" value="1"/>
</dbReference>
<dbReference type="STRING" id="1458461.BN1012_Phect2971"/>
<dbReference type="RefSeq" id="WP_043949052.1">
    <property type="nucleotide sequence ID" value="NZ_HG966617.1"/>
</dbReference>
<evidence type="ECO:0000313" key="5">
    <source>
        <dbReference type="Proteomes" id="UP000032160"/>
    </source>
</evidence>